<dbReference type="Gene3D" id="2.60.40.1180">
    <property type="entry name" value="Golgi alpha-mannosidase II"/>
    <property type="match status" value="1"/>
</dbReference>
<dbReference type="InterPro" id="IPR017853">
    <property type="entry name" value="GH"/>
</dbReference>
<comment type="caution">
    <text evidence="7">The sequence shown here is derived from an EMBL/GenBank/DDBJ whole genome shotgun (WGS) entry which is preliminary data.</text>
</comment>
<keyword evidence="4" id="KW-0812">Transmembrane</keyword>
<evidence type="ECO:0000259" key="6">
    <source>
        <dbReference type="Pfam" id="PF21365"/>
    </source>
</evidence>
<evidence type="ECO:0000256" key="4">
    <source>
        <dbReference type="SAM" id="Phobius"/>
    </source>
</evidence>
<feature type="region of interest" description="Disordered" evidence="3">
    <location>
        <begin position="31"/>
        <end position="54"/>
    </location>
</feature>
<feature type="domain" description="Glycoside hydrolase family 31 TIM barrel" evidence="5">
    <location>
        <begin position="611"/>
        <end position="719"/>
    </location>
</feature>
<keyword evidence="2 7" id="KW-0326">Glycosidase</keyword>
<name>A0A8J5JQR5_HOMAM</name>
<feature type="transmembrane region" description="Helical" evidence="4">
    <location>
        <begin position="255"/>
        <end position="277"/>
    </location>
</feature>
<dbReference type="InterPro" id="IPR048395">
    <property type="entry name" value="Glyco_hydro_31_C"/>
</dbReference>
<dbReference type="EMBL" id="JAHLQT010033114">
    <property type="protein sequence ID" value="KAG7159419.1"/>
    <property type="molecule type" value="Genomic_DNA"/>
</dbReference>
<dbReference type="PANTHER" id="PTHR43053:SF6">
    <property type="entry name" value="SITS-BINDING PROTEIN"/>
    <property type="match status" value="1"/>
</dbReference>
<sequence length="968" mass="108577">MAEKEIKPEKISVMADITPSQETLVVAKRDVKLSKDTSGKTQQPSGDISIECEDETKTERISFAVVKKKKSPPSEDIEVVDGGDNVPPDEDLVQGEGEAVTLEDAEVELTPSQEVAAMAEEEKRLQYSTSPTNLKSSLSLFPPLVFLPRMIPHPPWHASPTPTSDASSSSLATSDEEEAGGDDYNSWDDTICSNRSAYFKMYYSHRGIIGGNRGEDTKSKASHASSHNSLSSLIQERMGKPQVTQLKRTRAELGLMVLVAALFIVIVVGITLTSYFYNLHLLELSIFNRIKFYETPRILEIYDATWSPLTTVHLGSNLPDNSIPEDCTHYLHYLKKHNFTMPHTHDNEDYEDMICLDWTGLAQVQLRKLFAQGDVQCYSVWWKASHEGFTLRDCLKADIEHGAWWGGGEMSDGGYPITNANIAPKDMVTGKLGRNSWGQLLRRTWLSERASLLTLPESFNGQVSINYDKDGQICLESGPHPSLVVPLPSMKYNLCTAPNLTSLIYFMHQESINKRKIVAEYTPSLVSLVYDQKEKQTVMNTGTKVSAPRILKEVFQGQVEERVQERLEHPVWVPWMPPDRPQLTQDSVIEYVDNILNQTFGSWGHVLLPASWQAQPGDLLFDQERFPDPATLSQVLKKKGFHLALTLHPFVSVEASAFNNGTKEQLWVRQKNSTLPALAHYDETHPSVVTDFSNPRAKQWFADRLKYLQNKYNIDRFHLQPADAHALPVFHEYHLPLPGPDSVLVHFMAAVSTVSPPVSTEGTITPPLPPTFLTLGTADGSWNGLETLVPRILTLSMLGYPLVDIGPIGGIARSGHVPERELYIRWLEAAAFLPAMQVSVLPDMYDEEVVQLSFEYAAMRKNMVLPRLYKNITGALERGIPLIAPLALYAPDDSVAATVDDQWIVGDDLLVAPIIRRGERTRNIYLPEGIWKDEIDGHLRRGGRWVKNYKVPLTKIPHFTHKAVEDYV</sequence>
<organism evidence="7 8">
    <name type="scientific">Homarus americanus</name>
    <name type="common">American lobster</name>
    <dbReference type="NCBI Taxonomy" id="6706"/>
    <lineage>
        <taxon>Eukaryota</taxon>
        <taxon>Metazoa</taxon>
        <taxon>Ecdysozoa</taxon>
        <taxon>Arthropoda</taxon>
        <taxon>Crustacea</taxon>
        <taxon>Multicrustacea</taxon>
        <taxon>Malacostraca</taxon>
        <taxon>Eumalacostraca</taxon>
        <taxon>Eucarida</taxon>
        <taxon>Decapoda</taxon>
        <taxon>Pleocyemata</taxon>
        <taxon>Astacidea</taxon>
        <taxon>Nephropoidea</taxon>
        <taxon>Nephropidae</taxon>
        <taxon>Homarus</taxon>
    </lineage>
</organism>
<keyword evidence="8" id="KW-1185">Reference proteome</keyword>
<feature type="compositionally biased region" description="Acidic residues" evidence="3">
    <location>
        <begin position="75"/>
        <end position="91"/>
    </location>
</feature>
<reference evidence="7" key="1">
    <citation type="journal article" date="2021" name="Sci. Adv.">
        <title>The American lobster genome reveals insights on longevity, neural, and immune adaptations.</title>
        <authorList>
            <person name="Polinski J.M."/>
            <person name="Zimin A.V."/>
            <person name="Clark K.F."/>
            <person name="Kohn A.B."/>
            <person name="Sadowski N."/>
            <person name="Timp W."/>
            <person name="Ptitsyn A."/>
            <person name="Khanna P."/>
            <person name="Romanova D.Y."/>
            <person name="Williams P."/>
            <person name="Greenwood S.J."/>
            <person name="Moroz L.L."/>
            <person name="Walt D.R."/>
            <person name="Bodnar A.G."/>
        </authorList>
    </citation>
    <scope>NUCLEOTIDE SEQUENCE</scope>
    <source>
        <strain evidence="7">GMGI-L3</strain>
    </source>
</reference>
<evidence type="ECO:0000256" key="2">
    <source>
        <dbReference type="RuleBase" id="RU361185"/>
    </source>
</evidence>
<dbReference type="CDD" id="cd06592">
    <property type="entry name" value="GH31_NET37"/>
    <property type="match status" value="1"/>
</dbReference>
<evidence type="ECO:0000313" key="7">
    <source>
        <dbReference type="EMBL" id="KAG7159419.1"/>
    </source>
</evidence>
<dbReference type="SUPFAM" id="SSF51011">
    <property type="entry name" value="Glycosyl hydrolase domain"/>
    <property type="match status" value="1"/>
</dbReference>
<feature type="domain" description="Glycoside hydrolase family 31 TIM barrel" evidence="5">
    <location>
        <begin position="777"/>
        <end position="862"/>
    </location>
</feature>
<comment type="similarity">
    <text evidence="1 2">Belongs to the glycosyl hydrolase 31 family.</text>
</comment>
<gene>
    <name evidence="7" type="primary">MYORG-L</name>
    <name evidence="7" type="ORF">Hamer_G004044</name>
</gene>
<dbReference type="Pfam" id="PF21365">
    <property type="entry name" value="Glyco_hydro_31_3rd"/>
    <property type="match status" value="1"/>
</dbReference>
<dbReference type="GO" id="GO:0005975">
    <property type="term" value="P:carbohydrate metabolic process"/>
    <property type="evidence" value="ECO:0007669"/>
    <property type="project" value="InterPro"/>
</dbReference>
<evidence type="ECO:0000256" key="3">
    <source>
        <dbReference type="SAM" id="MobiDB-lite"/>
    </source>
</evidence>
<dbReference type="AlphaFoldDB" id="A0A8J5JQR5"/>
<accession>A0A8J5JQR5</accession>
<dbReference type="Gene3D" id="3.20.20.80">
    <property type="entry name" value="Glycosidases"/>
    <property type="match status" value="2"/>
</dbReference>
<dbReference type="PANTHER" id="PTHR43053">
    <property type="entry name" value="GLYCOSIDASE FAMILY 31"/>
    <property type="match status" value="1"/>
</dbReference>
<feature type="compositionally biased region" description="Low complexity" evidence="3">
    <location>
        <begin position="158"/>
        <end position="173"/>
    </location>
</feature>
<evidence type="ECO:0000256" key="1">
    <source>
        <dbReference type="ARBA" id="ARBA00007806"/>
    </source>
</evidence>
<dbReference type="Proteomes" id="UP000747542">
    <property type="component" value="Unassembled WGS sequence"/>
</dbReference>
<keyword evidence="4" id="KW-0472">Membrane</keyword>
<evidence type="ECO:0000259" key="5">
    <source>
        <dbReference type="Pfam" id="PF01055"/>
    </source>
</evidence>
<dbReference type="InterPro" id="IPR013780">
    <property type="entry name" value="Glyco_hydro_b"/>
</dbReference>
<keyword evidence="2" id="KW-0378">Hydrolase</keyword>
<feature type="domain" description="Glycosyl hydrolase family 31 C-terminal" evidence="6">
    <location>
        <begin position="879"/>
        <end position="960"/>
    </location>
</feature>
<protein>
    <submittedName>
        <fullName evidence="7">Myogenesis-regulating glycosidase-like</fullName>
    </submittedName>
</protein>
<dbReference type="InterPro" id="IPR050985">
    <property type="entry name" value="Alpha-glycosidase_related"/>
</dbReference>
<feature type="region of interest" description="Disordered" evidence="3">
    <location>
        <begin position="156"/>
        <end position="186"/>
    </location>
</feature>
<dbReference type="SUPFAM" id="SSF51445">
    <property type="entry name" value="(Trans)glycosidases"/>
    <property type="match status" value="1"/>
</dbReference>
<dbReference type="InterPro" id="IPR000322">
    <property type="entry name" value="Glyco_hydro_31_TIM"/>
</dbReference>
<dbReference type="GO" id="GO:0004553">
    <property type="term" value="F:hydrolase activity, hydrolyzing O-glycosyl compounds"/>
    <property type="evidence" value="ECO:0007669"/>
    <property type="project" value="InterPro"/>
</dbReference>
<proteinExistence type="inferred from homology"/>
<feature type="region of interest" description="Disordered" evidence="3">
    <location>
        <begin position="72"/>
        <end position="91"/>
    </location>
</feature>
<evidence type="ECO:0000313" key="8">
    <source>
        <dbReference type="Proteomes" id="UP000747542"/>
    </source>
</evidence>
<dbReference type="Pfam" id="PF01055">
    <property type="entry name" value="Glyco_hydro_31_2nd"/>
    <property type="match status" value="2"/>
</dbReference>
<keyword evidence="4" id="KW-1133">Transmembrane helix</keyword>